<keyword evidence="2" id="KW-1185">Reference proteome</keyword>
<dbReference type="SUPFAM" id="SSF48208">
    <property type="entry name" value="Six-hairpin glycosidases"/>
    <property type="match status" value="1"/>
</dbReference>
<dbReference type="Proteomes" id="UP000294498">
    <property type="component" value="Unassembled WGS sequence"/>
</dbReference>
<dbReference type="InterPro" id="IPR012341">
    <property type="entry name" value="6hp_glycosidase-like_sf"/>
</dbReference>
<evidence type="ECO:0000313" key="2">
    <source>
        <dbReference type="Proteomes" id="UP000294498"/>
    </source>
</evidence>
<dbReference type="Gene3D" id="1.50.10.10">
    <property type="match status" value="1"/>
</dbReference>
<organism evidence="1 2">
    <name type="scientific">Dinghuibacter silviterrae</name>
    <dbReference type="NCBI Taxonomy" id="1539049"/>
    <lineage>
        <taxon>Bacteria</taxon>
        <taxon>Pseudomonadati</taxon>
        <taxon>Bacteroidota</taxon>
        <taxon>Chitinophagia</taxon>
        <taxon>Chitinophagales</taxon>
        <taxon>Chitinophagaceae</taxon>
        <taxon>Dinghuibacter</taxon>
    </lineage>
</organism>
<evidence type="ECO:0008006" key="3">
    <source>
        <dbReference type="Google" id="ProtNLM"/>
    </source>
</evidence>
<dbReference type="RefSeq" id="WP_133993372.1">
    <property type="nucleotide sequence ID" value="NZ_SODV01000001.1"/>
</dbReference>
<comment type="caution">
    <text evidence="1">The sequence shown here is derived from an EMBL/GenBank/DDBJ whole genome shotgun (WGS) entry which is preliminary data.</text>
</comment>
<dbReference type="EMBL" id="SODV01000001">
    <property type="protein sequence ID" value="TDX01105.1"/>
    <property type="molecule type" value="Genomic_DNA"/>
</dbReference>
<name>A0A4R8DUH0_9BACT</name>
<gene>
    <name evidence="1" type="ORF">EDB95_2136</name>
</gene>
<dbReference type="InterPro" id="IPR008928">
    <property type="entry name" value="6-hairpin_glycosidase_sf"/>
</dbReference>
<accession>A0A4R8DUH0</accession>
<dbReference type="GO" id="GO:0005975">
    <property type="term" value="P:carbohydrate metabolic process"/>
    <property type="evidence" value="ECO:0007669"/>
    <property type="project" value="InterPro"/>
</dbReference>
<sequence length="680" mass="75122">MGGRYLLVLLGLCSTGYGQRWSIQPDGSILWAIGAGLPHADHIEMSGEQVSMWVQYEVDSARTPHVSATMVFPAFRLQPNKTSSAMMYTVRDEDLPRILVNGQPWKAGVYNGSVTHGIKDEAVSVRQKGIMDIDSRWGAGLSVHRLLFPSAVNALALEKFVFTNVSKQSLTIEMEHMDMEVRPSPERAIDGPLRFMVLSLGDGVQTLRPGDSAVFWCCFRAVRGGGAAPGAAVVSGVAAEGPRATVDPVAEEDGRRARVSALSNLLRLETPDTLLNTAFAFAKLRATESIFKTRGGYVHSPGGLRYYAAIWANDQAEYVGPFLAFLGDSLGVRATMTAFRWFARYMNPDYQPIPSSIIAEGEGTWHGAGDRGDMAMIAYGVGRVALTCGDPDSARVLWPLIRWCLEYLRRKVNASGVVRSHSDELEGRFPSGDANLNTSCLYYDALRSAAMLARAFGVPDVYSHRADTLLRNIHAFFDARVQGYDTYRYYDGDTLLRAWIATPLVMGIPGRVGGTIDALFSPQLWTADGLASQAGDRTFWDRATLYALRGVLAAGEMGRGMEYLEYYTQRRLLGEHVPYPVEAYPEGNQRHLSAESGLYCRIFTEGLFGIRPTGWHRFQCTPRLPAGWERMALREVHAFGRVFDLEVERAGPAKLAVRLRIDGKTKTYILREGDTINLDT</sequence>
<evidence type="ECO:0000313" key="1">
    <source>
        <dbReference type="EMBL" id="TDX01105.1"/>
    </source>
</evidence>
<proteinExistence type="predicted"/>
<dbReference type="AlphaFoldDB" id="A0A4R8DUH0"/>
<protein>
    <recommendedName>
        <fullName evidence="3">Alpha-L-rhamnosidase six-hairpin glycosidase domain-containing protein</fullName>
    </recommendedName>
</protein>
<reference evidence="1 2" key="1">
    <citation type="submission" date="2019-03" db="EMBL/GenBank/DDBJ databases">
        <title>Genomic Encyclopedia of Type Strains, Phase IV (KMG-IV): sequencing the most valuable type-strain genomes for metagenomic binning, comparative biology and taxonomic classification.</title>
        <authorList>
            <person name="Goeker M."/>
        </authorList>
    </citation>
    <scope>NUCLEOTIDE SEQUENCE [LARGE SCALE GENOMIC DNA]</scope>
    <source>
        <strain evidence="1 2">DSM 100059</strain>
    </source>
</reference>
<dbReference type="OrthoDB" id="2490189at2"/>